<dbReference type="EMBL" id="ML994632">
    <property type="protein sequence ID" value="KAF2185835.1"/>
    <property type="molecule type" value="Genomic_DNA"/>
</dbReference>
<protein>
    <submittedName>
        <fullName evidence="1">Uncharacterized protein</fullName>
    </submittedName>
</protein>
<reference evidence="1" key="1">
    <citation type="journal article" date="2020" name="Stud. Mycol.">
        <title>101 Dothideomycetes genomes: a test case for predicting lifestyles and emergence of pathogens.</title>
        <authorList>
            <person name="Haridas S."/>
            <person name="Albert R."/>
            <person name="Binder M."/>
            <person name="Bloem J."/>
            <person name="Labutti K."/>
            <person name="Salamov A."/>
            <person name="Andreopoulos B."/>
            <person name="Baker S."/>
            <person name="Barry K."/>
            <person name="Bills G."/>
            <person name="Bluhm B."/>
            <person name="Cannon C."/>
            <person name="Castanera R."/>
            <person name="Culley D."/>
            <person name="Daum C."/>
            <person name="Ezra D."/>
            <person name="Gonzalez J."/>
            <person name="Henrissat B."/>
            <person name="Kuo A."/>
            <person name="Liang C."/>
            <person name="Lipzen A."/>
            <person name="Lutzoni F."/>
            <person name="Magnuson J."/>
            <person name="Mondo S."/>
            <person name="Nolan M."/>
            <person name="Ohm R."/>
            <person name="Pangilinan J."/>
            <person name="Park H.-J."/>
            <person name="Ramirez L."/>
            <person name="Alfaro M."/>
            <person name="Sun H."/>
            <person name="Tritt A."/>
            <person name="Yoshinaga Y."/>
            <person name="Zwiers L.-H."/>
            <person name="Turgeon B."/>
            <person name="Goodwin S."/>
            <person name="Spatafora J."/>
            <person name="Crous P."/>
            <person name="Grigoriev I."/>
        </authorList>
    </citation>
    <scope>NUCLEOTIDE SEQUENCE</scope>
    <source>
        <strain evidence="1">CBS 207.26</strain>
    </source>
</reference>
<proteinExistence type="predicted"/>
<accession>A0A6A6E4A5</accession>
<evidence type="ECO:0000313" key="2">
    <source>
        <dbReference type="Proteomes" id="UP000800200"/>
    </source>
</evidence>
<organism evidence="1 2">
    <name type="scientific">Zopfia rhizophila CBS 207.26</name>
    <dbReference type="NCBI Taxonomy" id="1314779"/>
    <lineage>
        <taxon>Eukaryota</taxon>
        <taxon>Fungi</taxon>
        <taxon>Dikarya</taxon>
        <taxon>Ascomycota</taxon>
        <taxon>Pezizomycotina</taxon>
        <taxon>Dothideomycetes</taxon>
        <taxon>Dothideomycetes incertae sedis</taxon>
        <taxon>Zopfiaceae</taxon>
        <taxon>Zopfia</taxon>
    </lineage>
</organism>
<keyword evidence="2" id="KW-1185">Reference proteome</keyword>
<sequence length="138" mass="15751">MQFFNLRFLTQFMNPLLNRQFLKQDDRFASRPECAGGCYKMSHQYFPCLRRAPGVSSELAGCFVCPATSKVIPQPKAQYNHQSLLLSQPQYSLYHWFPVFFRTVEVATDVEIVFDDSMLLADSGTDVIPAERADDGEV</sequence>
<dbReference type="AlphaFoldDB" id="A0A6A6E4A5"/>
<dbReference type="Proteomes" id="UP000800200">
    <property type="component" value="Unassembled WGS sequence"/>
</dbReference>
<name>A0A6A6E4A5_9PEZI</name>
<gene>
    <name evidence="1" type="ORF">K469DRAFT_157271</name>
</gene>
<evidence type="ECO:0000313" key="1">
    <source>
        <dbReference type="EMBL" id="KAF2185835.1"/>
    </source>
</evidence>